<comment type="caution">
    <text evidence="1">The sequence shown here is derived from an EMBL/GenBank/DDBJ whole genome shotgun (WGS) entry which is preliminary data.</text>
</comment>
<accession>A0ACC1IJK7</accession>
<reference evidence="1" key="1">
    <citation type="submission" date="2022-07" db="EMBL/GenBank/DDBJ databases">
        <title>Phylogenomic reconstructions and comparative analyses of Kickxellomycotina fungi.</title>
        <authorList>
            <person name="Reynolds N.K."/>
            <person name="Stajich J.E."/>
            <person name="Barry K."/>
            <person name="Grigoriev I.V."/>
            <person name="Crous P."/>
            <person name="Smith M.E."/>
        </authorList>
    </citation>
    <scope>NUCLEOTIDE SEQUENCE</scope>
    <source>
        <strain evidence="1">Benny 63K</strain>
    </source>
</reference>
<name>A0ACC1IJK7_9FUNG</name>
<keyword evidence="2" id="KW-1185">Reference proteome</keyword>
<sequence length="168" mass="18920">MSYVEFATQLSQHACTLASLIHRHAFPLCSDLLHRTSNQYPLLTHLTQLLGGPTTLAYVLEAIFIYISARITLFVVRLFSNTIYRLLRFLLIVGVVALVVCFAAYYYFVEVMGGSGKEPVGLGGNGFWVNQAMTFVGRFASGVYGQMQQQMQQQQQPVNFQYNYPPGY</sequence>
<evidence type="ECO:0000313" key="2">
    <source>
        <dbReference type="Proteomes" id="UP001150581"/>
    </source>
</evidence>
<dbReference type="EMBL" id="JANBPG010000471">
    <property type="protein sequence ID" value="KAJ1896234.1"/>
    <property type="molecule type" value="Genomic_DNA"/>
</dbReference>
<evidence type="ECO:0000313" key="1">
    <source>
        <dbReference type="EMBL" id="KAJ1896234.1"/>
    </source>
</evidence>
<organism evidence="1 2">
    <name type="scientific">Kickxella alabastrina</name>
    <dbReference type="NCBI Taxonomy" id="61397"/>
    <lineage>
        <taxon>Eukaryota</taxon>
        <taxon>Fungi</taxon>
        <taxon>Fungi incertae sedis</taxon>
        <taxon>Zoopagomycota</taxon>
        <taxon>Kickxellomycotina</taxon>
        <taxon>Kickxellomycetes</taxon>
        <taxon>Kickxellales</taxon>
        <taxon>Kickxellaceae</taxon>
        <taxon>Kickxella</taxon>
    </lineage>
</organism>
<gene>
    <name evidence="1" type="ORF">LPJ66_004111</name>
</gene>
<proteinExistence type="predicted"/>
<protein>
    <submittedName>
        <fullName evidence="1">Uncharacterized protein</fullName>
    </submittedName>
</protein>
<dbReference type="Proteomes" id="UP001150581">
    <property type="component" value="Unassembled WGS sequence"/>
</dbReference>